<gene>
    <name evidence="8" type="ORF">F2Q65_07065</name>
</gene>
<dbReference type="GO" id="GO:0045152">
    <property type="term" value="F:antisigma factor binding"/>
    <property type="evidence" value="ECO:0007669"/>
    <property type="project" value="TreeGrafter"/>
</dbReference>
<dbReference type="PANTHER" id="PTHR38782:SF1">
    <property type="entry name" value="SIGMA-E FACTOR REGULATORY PROTEIN RSEB"/>
    <property type="match status" value="1"/>
</dbReference>
<organism evidence="8 9">
    <name type="scientific">Thiohalocapsa marina</name>
    <dbReference type="NCBI Taxonomy" id="424902"/>
    <lineage>
        <taxon>Bacteria</taxon>
        <taxon>Pseudomonadati</taxon>
        <taxon>Pseudomonadota</taxon>
        <taxon>Gammaproteobacteria</taxon>
        <taxon>Chromatiales</taxon>
        <taxon>Chromatiaceae</taxon>
        <taxon>Thiohalocapsa</taxon>
    </lineage>
</organism>
<protein>
    <recommendedName>
        <fullName evidence="10">Transcriptional regulator</fullName>
    </recommendedName>
</protein>
<evidence type="ECO:0000259" key="6">
    <source>
        <dbReference type="Pfam" id="PF03888"/>
    </source>
</evidence>
<comment type="caution">
    <text evidence="8">The sequence shown here is derived from an EMBL/GenBank/DDBJ whole genome shotgun (WGS) entry which is preliminary data.</text>
</comment>
<evidence type="ECO:0008006" key="10">
    <source>
        <dbReference type="Google" id="ProtNLM"/>
    </source>
</evidence>
<proteinExistence type="inferred from homology"/>
<dbReference type="InterPro" id="IPR038484">
    <property type="entry name" value="MucB/RseB_C_sf"/>
</dbReference>
<sequence>MSRVADRGAALRRSQNTRRWSPWLGAVHGPMALALLLIAGVPAMAPAAALAADSATPAAAEAEAKSAEALLVRMNHAQNALEYEGTLVYLHGTRLATLHVARRLDDGMPRERLLALTGPVRALARTDQGIACMLPDSAPIMLPVTEADGPTPSAALRSGPVDFDRLRAYYQLEYLGVARIAGRDTDVVGILPRDSYRYGYRFFIDRASGLALKTDLIGEDSLPIEQVMFTNVHIRNEAVQDPGVPAPTRRNPPAEAGFGAEPGAKVATGAATDAEPGQAAGGDWTLTAMPPGFRIMAMERRDEAERDQSGTEQAAQDPETGEPAIGKPANGDRANRKQLLGMAQIVVGDGLASASIYIEPPGERGLNGATQLGAITAVGGPAGEYHATVIGEIPERSARLLLRGLRRTSH</sequence>
<dbReference type="Pfam" id="PF17188">
    <property type="entry name" value="MucB_RseB_C"/>
    <property type="match status" value="1"/>
</dbReference>
<evidence type="ECO:0000313" key="9">
    <source>
        <dbReference type="Proteomes" id="UP000322981"/>
    </source>
</evidence>
<dbReference type="InterPro" id="IPR033436">
    <property type="entry name" value="MucB/RseB_C"/>
</dbReference>
<evidence type="ECO:0000256" key="4">
    <source>
        <dbReference type="ARBA" id="ARBA00022764"/>
    </source>
</evidence>
<feature type="domain" description="MucB/RseB C-terminal" evidence="7">
    <location>
        <begin position="340"/>
        <end position="404"/>
    </location>
</feature>
<evidence type="ECO:0000259" key="7">
    <source>
        <dbReference type="Pfam" id="PF17188"/>
    </source>
</evidence>
<dbReference type="EMBL" id="VWXX01000007">
    <property type="protein sequence ID" value="KAA6185758.1"/>
    <property type="molecule type" value="Genomic_DNA"/>
</dbReference>
<evidence type="ECO:0000313" key="8">
    <source>
        <dbReference type="EMBL" id="KAA6185758.1"/>
    </source>
</evidence>
<dbReference type="GO" id="GO:0030288">
    <property type="term" value="C:outer membrane-bounded periplasmic space"/>
    <property type="evidence" value="ECO:0007669"/>
    <property type="project" value="TreeGrafter"/>
</dbReference>
<dbReference type="AlphaFoldDB" id="A0A5M8FLN3"/>
<keyword evidence="9" id="KW-1185">Reference proteome</keyword>
<keyword evidence="4" id="KW-0574">Periplasm</keyword>
<feature type="domain" description="MucB/RseB N-terminal" evidence="6">
    <location>
        <begin position="66"/>
        <end position="238"/>
    </location>
</feature>
<feature type="region of interest" description="Disordered" evidence="5">
    <location>
        <begin position="301"/>
        <end position="332"/>
    </location>
</feature>
<dbReference type="InterPro" id="IPR033434">
    <property type="entry name" value="MucB/RseB_N"/>
</dbReference>
<evidence type="ECO:0000256" key="2">
    <source>
        <dbReference type="ARBA" id="ARBA00008150"/>
    </source>
</evidence>
<dbReference type="Gene3D" id="2.50.20.10">
    <property type="entry name" value="Lipoprotein localisation LolA/LolB/LppX"/>
    <property type="match status" value="1"/>
</dbReference>
<comment type="similarity">
    <text evidence="2">Belongs to the RseB family.</text>
</comment>
<dbReference type="InterPro" id="IPR005588">
    <property type="entry name" value="MucB_RseB"/>
</dbReference>
<dbReference type="CDD" id="cd16327">
    <property type="entry name" value="RseB"/>
    <property type="match status" value="1"/>
</dbReference>
<keyword evidence="3" id="KW-0732">Signal</keyword>
<name>A0A5M8FLN3_9GAMM</name>
<dbReference type="OrthoDB" id="7067274at2"/>
<comment type="subcellular location">
    <subcellularLocation>
        <location evidence="1">Periplasm</location>
    </subcellularLocation>
</comment>
<feature type="region of interest" description="Disordered" evidence="5">
    <location>
        <begin position="239"/>
        <end position="261"/>
    </location>
</feature>
<dbReference type="Pfam" id="PF03888">
    <property type="entry name" value="MucB_RseB"/>
    <property type="match status" value="1"/>
</dbReference>
<accession>A0A5M8FLN3</accession>
<reference evidence="8 9" key="1">
    <citation type="submission" date="2019-09" db="EMBL/GenBank/DDBJ databases">
        <title>Whole-genome sequence of the purple sulfur bacterium Thiohalocapsa marina DSM 19078.</title>
        <authorList>
            <person name="Kyndt J.A."/>
            <person name="Meyer T.E."/>
        </authorList>
    </citation>
    <scope>NUCLEOTIDE SEQUENCE [LARGE SCALE GENOMIC DNA]</scope>
    <source>
        <strain evidence="8 9">DSM 19078</strain>
    </source>
</reference>
<dbReference type="GO" id="GO:0032885">
    <property type="term" value="P:regulation of polysaccharide biosynthetic process"/>
    <property type="evidence" value="ECO:0007669"/>
    <property type="project" value="TreeGrafter"/>
</dbReference>
<dbReference type="Proteomes" id="UP000322981">
    <property type="component" value="Unassembled WGS sequence"/>
</dbReference>
<evidence type="ECO:0000256" key="3">
    <source>
        <dbReference type="ARBA" id="ARBA00022729"/>
    </source>
</evidence>
<dbReference type="Gene3D" id="3.30.200.100">
    <property type="entry name" value="MucB/RseB, C-terminal domain"/>
    <property type="match status" value="1"/>
</dbReference>
<dbReference type="PANTHER" id="PTHR38782">
    <property type="match status" value="1"/>
</dbReference>
<evidence type="ECO:0000256" key="1">
    <source>
        <dbReference type="ARBA" id="ARBA00004418"/>
    </source>
</evidence>
<evidence type="ECO:0000256" key="5">
    <source>
        <dbReference type="SAM" id="MobiDB-lite"/>
    </source>
</evidence>